<gene>
    <name evidence="3" type="ORF">UFOPK3268_01587</name>
    <name evidence="4" type="ORF">UFOPK3752_00055</name>
    <name evidence="5" type="ORF">UFOPK4150_00545</name>
</gene>
<accession>A0A6J7C581</accession>
<evidence type="ECO:0000256" key="2">
    <source>
        <dbReference type="SAM" id="Phobius"/>
    </source>
</evidence>
<dbReference type="Pfam" id="PF12811">
    <property type="entry name" value="BaxI_1"/>
    <property type="match status" value="1"/>
</dbReference>
<dbReference type="PIRSF" id="PIRSF009160">
    <property type="entry name" value="UCP009160"/>
    <property type="match status" value="1"/>
</dbReference>
<feature type="transmembrane region" description="Helical" evidence="2">
    <location>
        <begin position="187"/>
        <end position="209"/>
    </location>
</feature>
<dbReference type="PANTHER" id="PTHR41282">
    <property type="entry name" value="CONSERVED TRANSMEMBRANE PROTEIN-RELATED"/>
    <property type="match status" value="1"/>
</dbReference>
<reference evidence="3" key="1">
    <citation type="submission" date="2020-05" db="EMBL/GenBank/DDBJ databases">
        <authorList>
            <person name="Chiriac C."/>
            <person name="Salcher M."/>
            <person name="Ghai R."/>
            <person name="Kavagutti S V."/>
        </authorList>
    </citation>
    <scope>NUCLEOTIDE SEQUENCE</scope>
</reference>
<dbReference type="EMBL" id="CAFBPU010000008">
    <property type="protein sequence ID" value="CAB5025934.1"/>
    <property type="molecule type" value="Genomic_DNA"/>
</dbReference>
<evidence type="ECO:0000313" key="4">
    <source>
        <dbReference type="EMBL" id="CAB4924679.1"/>
    </source>
</evidence>
<evidence type="ECO:0000313" key="3">
    <source>
        <dbReference type="EMBL" id="CAB4852294.1"/>
    </source>
</evidence>
<dbReference type="PANTHER" id="PTHR41282:SF1">
    <property type="entry name" value="CONSERVED TRANSMEMBRANE PROTEIN-RELATED"/>
    <property type="match status" value="1"/>
</dbReference>
<protein>
    <submittedName>
        <fullName evidence="3">Unannotated protein</fullName>
    </submittedName>
</protein>
<dbReference type="InterPro" id="IPR010539">
    <property type="entry name" value="BaxI_1-like"/>
</dbReference>
<evidence type="ECO:0000256" key="1">
    <source>
        <dbReference type="SAM" id="MobiDB-lite"/>
    </source>
</evidence>
<keyword evidence="2" id="KW-1133">Transmembrane helix</keyword>
<name>A0A6J7C581_9ZZZZ</name>
<proteinExistence type="predicted"/>
<dbReference type="EMBL" id="CAFBIZ010000251">
    <property type="protein sequence ID" value="CAB4852294.1"/>
    <property type="molecule type" value="Genomic_DNA"/>
</dbReference>
<sequence>MQSRNPVLRRATETATGRPASSGGAGFAYDEGRAAYSQATGAAAVASTVDAVPSIYDTAGPDTGRLTIDDVVVKTAITFVAVLIGAVIGWSTAVSMPWLWIASMFVGLGLGLANSFMKKVKPPLVLAYALVEGVFLGGISYAYNQMAIANNYYGIVQQAVLGTLVAFGVMLFLYKTGIVKVNGRFKAVMMAALISYLLIGVVSFVAAMFGVGSGWGFYGVGGIGILLCVAGVGLASFTLMLDFEAISQAVQQGAPERESWRLAFGLLVTLIWLYLELLRLISIISGRD</sequence>
<feature type="transmembrane region" description="Helical" evidence="2">
    <location>
        <begin position="215"/>
        <end position="241"/>
    </location>
</feature>
<organism evidence="3">
    <name type="scientific">freshwater metagenome</name>
    <dbReference type="NCBI Taxonomy" id="449393"/>
    <lineage>
        <taxon>unclassified sequences</taxon>
        <taxon>metagenomes</taxon>
        <taxon>ecological metagenomes</taxon>
    </lineage>
</organism>
<keyword evidence="2" id="KW-0812">Transmembrane</keyword>
<dbReference type="AlphaFoldDB" id="A0A6J7C581"/>
<feature type="transmembrane region" description="Helical" evidence="2">
    <location>
        <begin position="155"/>
        <end position="175"/>
    </location>
</feature>
<feature type="transmembrane region" description="Helical" evidence="2">
    <location>
        <begin position="98"/>
        <end position="117"/>
    </location>
</feature>
<feature type="transmembrane region" description="Helical" evidence="2">
    <location>
        <begin position="124"/>
        <end position="143"/>
    </location>
</feature>
<dbReference type="EMBL" id="CAFBND010000001">
    <property type="protein sequence ID" value="CAB4924679.1"/>
    <property type="molecule type" value="Genomic_DNA"/>
</dbReference>
<evidence type="ECO:0000313" key="5">
    <source>
        <dbReference type="EMBL" id="CAB5025934.1"/>
    </source>
</evidence>
<feature type="region of interest" description="Disordered" evidence="1">
    <location>
        <begin position="1"/>
        <end position="24"/>
    </location>
</feature>
<feature type="transmembrane region" description="Helical" evidence="2">
    <location>
        <begin position="71"/>
        <end position="92"/>
    </location>
</feature>
<keyword evidence="2" id="KW-0472">Membrane</keyword>
<feature type="transmembrane region" description="Helical" evidence="2">
    <location>
        <begin position="262"/>
        <end position="284"/>
    </location>
</feature>